<name>A0A328CDW7_9DELT</name>
<dbReference type="EMBL" id="QHKO01000001">
    <property type="protein sequence ID" value="RAL24973.1"/>
    <property type="molecule type" value="Genomic_DNA"/>
</dbReference>
<feature type="signal peptide" evidence="1">
    <location>
        <begin position="1"/>
        <end position="21"/>
    </location>
</feature>
<comment type="caution">
    <text evidence="3">The sequence shown here is derived from an EMBL/GenBank/DDBJ whole genome shotgun (WGS) entry which is preliminary data.</text>
</comment>
<dbReference type="OrthoDB" id="5510840at2"/>
<evidence type="ECO:0000313" key="4">
    <source>
        <dbReference type="Proteomes" id="UP000249169"/>
    </source>
</evidence>
<evidence type="ECO:0000259" key="2">
    <source>
        <dbReference type="Pfam" id="PF08308"/>
    </source>
</evidence>
<dbReference type="RefSeq" id="WP_111728145.1">
    <property type="nucleotide sequence ID" value="NZ_QHKO01000001.1"/>
</dbReference>
<evidence type="ECO:0000256" key="1">
    <source>
        <dbReference type="SAM" id="SignalP"/>
    </source>
</evidence>
<sequence>MRALMKKGLLAALLLMSSACASTTLIESQPAGATLIIDGERYAGETPVQVRDLPWFFSRRSYHLSMEGYHPRVVELEAKANSKSWVACVCTLGTMWPLVFFGKYPGDLVVRMSPVEPPARAEFQPRPSVTFGR</sequence>
<accession>A0A328CDW7</accession>
<dbReference type="PROSITE" id="PS51257">
    <property type="entry name" value="PROKAR_LIPOPROTEIN"/>
    <property type="match status" value="1"/>
</dbReference>
<evidence type="ECO:0000313" key="3">
    <source>
        <dbReference type="EMBL" id="RAL24973.1"/>
    </source>
</evidence>
<proteinExistence type="predicted"/>
<reference evidence="3 4" key="1">
    <citation type="submission" date="2018-05" db="EMBL/GenBank/DDBJ databases">
        <title>Lujinxingia marina gen. nov. sp. nov., a new facultative anaerobic member of the class Deltaproteobacteria, and proposal of Lujinxingaceae fam. nov.</title>
        <authorList>
            <person name="Li C.-M."/>
        </authorList>
    </citation>
    <scope>NUCLEOTIDE SEQUENCE [LARGE SCALE GENOMIC DNA]</scope>
    <source>
        <strain evidence="3 4">B210</strain>
    </source>
</reference>
<dbReference type="Proteomes" id="UP000249169">
    <property type="component" value="Unassembled WGS sequence"/>
</dbReference>
<dbReference type="AlphaFoldDB" id="A0A328CDW7"/>
<protein>
    <recommendedName>
        <fullName evidence="2">PEGA domain-containing protein</fullName>
    </recommendedName>
</protein>
<feature type="chain" id="PRO_5016360815" description="PEGA domain-containing protein" evidence="1">
    <location>
        <begin position="22"/>
        <end position="133"/>
    </location>
</feature>
<dbReference type="Pfam" id="PF08308">
    <property type="entry name" value="PEGA"/>
    <property type="match status" value="1"/>
</dbReference>
<gene>
    <name evidence="3" type="ORF">DL240_01820</name>
</gene>
<organism evidence="3 4">
    <name type="scientific">Lujinxingia litoralis</name>
    <dbReference type="NCBI Taxonomy" id="2211119"/>
    <lineage>
        <taxon>Bacteria</taxon>
        <taxon>Deltaproteobacteria</taxon>
        <taxon>Bradymonadales</taxon>
        <taxon>Lujinxingiaceae</taxon>
        <taxon>Lujinxingia</taxon>
    </lineage>
</organism>
<dbReference type="InterPro" id="IPR013229">
    <property type="entry name" value="PEGA"/>
</dbReference>
<feature type="domain" description="PEGA" evidence="2">
    <location>
        <begin position="24"/>
        <end position="86"/>
    </location>
</feature>
<keyword evidence="1" id="KW-0732">Signal</keyword>
<keyword evidence="4" id="KW-1185">Reference proteome</keyword>